<proteinExistence type="predicted"/>
<protein>
    <submittedName>
        <fullName evidence="2">Beta protein</fullName>
    </submittedName>
</protein>
<dbReference type="AlphaFoldDB" id="A0A1C4ZLT4"/>
<feature type="compositionally biased region" description="Basic and acidic residues" evidence="1">
    <location>
        <begin position="345"/>
        <end position="384"/>
    </location>
</feature>
<accession>A0A1C4ZLT4</accession>
<evidence type="ECO:0000256" key="1">
    <source>
        <dbReference type="SAM" id="MobiDB-lite"/>
    </source>
</evidence>
<organism evidence="2 3">
    <name type="scientific">Micromonospora viridifaciens</name>
    <dbReference type="NCBI Taxonomy" id="1881"/>
    <lineage>
        <taxon>Bacteria</taxon>
        <taxon>Bacillati</taxon>
        <taxon>Actinomycetota</taxon>
        <taxon>Actinomycetes</taxon>
        <taxon>Micromonosporales</taxon>
        <taxon>Micromonosporaceae</taxon>
        <taxon>Micromonospora</taxon>
    </lineage>
</organism>
<gene>
    <name evidence="2" type="ORF">GA0074695_5789</name>
</gene>
<name>A0A1C4ZLT4_MICVI</name>
<evidence type="ECO:0000313" key="2">
    <source>
        <dbReference type="EMBL" id="SCF33888.1"/>
    </source>
</evidence>
<dbReference type="InterPro" id="IPR025683">
    <property type="entry name" value="Protein_beta"/>
</dbReference>
<sequence length="384" mass="41972">MVPAHDGRAAEPVYRPLLSGRRGELEALAHLDDAAAPLLAPVLDLPALDPYTVDLLGRLPPGLVCAVDVSALPDTSEGELVRRGVPLVPVIGLAESDRRLVAHGVAARAYARRAVVRLRTGQVRAGPDATTSAVERVWRLARLVPEQCDLLIDAGDVCCPADVRLAESRIRRLAGWARRHAWRSVTVAAGGLPPTLARLPTDEPVRLDRFDWQLWQRLADLGVGYGDYGVDCAVPGSDGPADRLPTLRYTTDDAWWIYRWSRRGGRGDERLADLCRTLVAAPYWPAAGAGFSWGDHEILRRARRGAGAGSPANWLAWSTSHHLAHVLAALRHDEAEQPWRAGQDVPERGRDVPERGRDVPERGRDVPERGRSGRPRGGETRRAG</sequence>
<evidence type="ECO:0000313" key="3">
    <source>
        <dbReference type="Proteomes" id="UP000198242"/>
    </source>
</evidence>
<dbReference type="RefSeq" id="WP_197698313.1">
    <property type="nucleotide sequence ID" value="NZ_LT607411.1"/>
</dbReference>
<dbReference type="Pfam" id="PF14350">
    <property type="entry name" value="Beta_protein"/>
    <property type="match status" value="1"/>
</dbReference>
<dbReference type="EMBL" id="LT607411">
    <property type="protein sequence ID" value="SCF33888.1"/>
    <property type="molecule type" value="Genomic_DNA"/>
</dbReference>
<keyword evidence="3" id="KW-1185">Reference proteome</keyword>
<reference evidence="3" key="1">
    <citation type="submission" date="2016-06" db="EMBL/GenBank/DDBJ databases">
        <authorList>
            <person name="Varghese N."/>
            <person name="Submissions Spin"/>
        </authorList>
    </citation>
    <scope>NUCLEOTIDE SEQUENCE [LARGE SCALE GENOMIC DNA]</scope>
    <source>
        <strain evidence="3">DSM 43909</strain>
    </source>
</reference>
<feature type="region of interest" description="Disordered" evidence="1">
    <location>
        <begin position="335"/>
        <end position="384"/>
    </location>
</feature>
<dbReference type="Proteomes" id="UP000198242">
    <property type="component" value="Chromosome I"/>
</dbReference>